<dbReference type="Pfam" id="PF04075">
    <property type="entry name" value="F420H2_quin_red"/>
    <property type="match status" value="1"/>
</dbReference>
<dbReference type="InterPro" id="IPR004378">
    <property type="entry name" value="F420H2_quin_Rdtase"/>
</dbReference>
<organism evidence="3 4">
    <name type="scientific">Mycolicibacterium parafortuitum</name>
    <name type="common">Mycobacterium parafortuitum</name>
    <dbReference type="NCBI Taxonomy" id="39692"/>
    <lineage>
        <taxon>Bacteria</taxon>
        <taxon>Bacillati</taxon>
        <taxon>Actinomycetota</taxon>
        <taxon>Actinomycetes</taxon>
        <taxon>Mycobacteriales</taxon>
        <taxon>Mycobacteriaceae</taxon>
        <taxon>Mycolicibacterium</taxon>
    </lineage>
</organism>
<dbReference type="AlphaFoldDB" id="A0A375YR47"/>
<keyword evidence="4" id="KW-1185">Reference proteome</keyword>
<evidence type="ECO:0000256" key="2">
    <source>
        <dbReference type="ARBA" id="ARBA00049106"/>
    </source>
</evidence>
<reference evidence="3 4" key="1">
    <citation type="submission" date="2018-05" db="EMBL/GenBank/DDBJ databases">
        <authorList>
            <consortium name="IHU Genomes"/>
        </authorList>
    </citation>
    <scope>NUCLEOTIDE SEQUENCE [LARGE SCALE GENOMIC DNA]</scope>
    <source>
        <strain evidence="3 4">P7335</strain>
    </source>
</reference>
<dbReference type="SUPFAM" id="SSF50475">
    <property type="entry name" value="FMN-binding split barrel"/>
    <property type="match status" value="1"/>
</dbReference>
<dbReference type="PANTHER" id="PTHR39428:SF3">
    <property type="entry name" value="DEAZAFLAVIN-DEPENDENT NITROREDUCTASE"/>
    <property type="match status" value="1"/>
</dbReference>
<dbReference type="Proteomes" id="UP000252008">
    <property type="component" value="Unassembled WGS sequence"/>
</dbReference>
<gene>
    <name evidence="3" type="ORF">MPP7335_05353</name>
</gene>
<dbReference type="STRING" id="39692.BST38_21555"/>
<comment type="catalytic activity">
    <reaction evidence="2">
        <text>oxidized coenzyme F420-(gamma-L-Glu)(n) + a quinol + H(+) = reduced coenzyme F420-(gamma-L-Glu)(n) + a quinone</text>
        <dbReference type="Rhea" id="RHEA:39663"/>
        <dbReference type="Rhea" id="RHEA-COMP:12939"/>
        <dbReference type="Rhea" id="RHEA-COMP:14378"/>
        <dbReference type="ChEBI" id="CHEBI:15378"/>
        <dbReference type="ChEBI" id="CHEBI:24646"/>
        <dbReference type="ChEBI" id="CHEBI:132124"/>
        <dbReference type="ChEBI" id="CHEBI:133980"/>
        <dbReference type="ChEBI" id="CHEBI:139511"/>
    </reaction>
</comment>
<sequence length="164" mass="18723">MPLRYVDPHRRRGPQYDKGVRIGRSPIGQFMARHIARRTDPILFRLTNGRINMGPIVNAPLRTTGAKSGKPREVQLTYFHDGSDVILVASNFGQDKHPQWYHNLKANPDCTFGQEPFTAVEVTDPQERARLYGLAERVYAGYGDYREMTAATGREIPVFRLKPR</sequence>
<dbReference type="RefSeq" id="WP_083145514.1">
    <property type="nucleotide sequence ID" value="NZ_MVID01000023.1"/>
</dbReference>
<dbReference type="NCBIfam" id="TIGR00026">
    <property type="entry name" value="hi_GC_TIGR00026"/>
    <property type="match status" value="1"/>
</dbReference>
<name>A0A375YR47_MYCPF</name>
<dbReference type="InterPro" id="IPR012349">
    <property type="entry name" value="Split_barrel_FMN-bd"/>
</dbReference>
<comment type="similarity">
    <text evidence="1">Belongs to the F420H(2)-dependent quinone reductase family.</text>
</comment>
<evidence type="ECO:0000256" key="1">
    <source>
        <dbReference type="ARBA" id="ARBA00008710"/>
    </source>
</evidence>
<protein>
    <recommendedName>
        <fullName evidence="5">Nitroreductase</fullName>
    </recommendedName>
</protein>
<proteinExistence type="inferred from homology"/>
<evidence type="ECO:0000313" key="3">
    <source>
        <dbReference type="EMBL" id="SRX83573.1"/>
    </source>
</evidence>
<evidence type="ECO:0000313" key="4">
    <source>
        <dbReference type="Proteomes" id="UP000252008"/>
    </source>
</evidence>
<dbReference type="GO" id="GO:0016491">
    <property type="term" value="F:oxidoreductase activity"/>
    <property type="evidence" value="ECO:0007669"/>
    <property type="project" value="InterPro"/>
</dbReference>
<dbReference type="PANTHER" id="PTHR39428">
    <property type="entry name" value="F420H(2)-DEPENDENT QUINONE REDUCTASE RV1261C"/>
    <property type="match status" value="1"/>
</dbReference>
<dbReference type="EMBL" id="UEGS01000001">
    <property type="protein sequence ID" value="SRX83573.1"/>
    <property type="molecule type" value="Genomic_DNA"/>
</dbReference>
<evidence type="ECO:0008006" key="5">
    <source>
        <dbReference type="Google" id="ProtNLM"/>
    </source>
</evidence>
<accession>A0A375YR47</accession>
<dbReference type="Gene3D" id="2.30.110.10">
    <property type="entry name" value="Electron Transport, Fmn-binding Protein, Chain A"/>
    <property type="match status" value="1"/>
</dbReference>
<dbReference type="GO" id="GO:0005886">
    <property type="term" value="C:plasma membrane"/>
    <property type="evidence" value="ECO:0007669"/>
    <property type="project" value="TreeGrafter"/>
</dbReference>
<dbReference type="GO" id="GO:0070967">
    <property type="term" value="F:coenzyme F420 binding"/>
    <property type="evidence" value="ECO:0007669"/>
    <property type="project" value="TreeGrafter"/>
</dbReference>